<comment type="similarity">
    <text evidence="6">Belongs to the SOFL plant protein family.</text>
</comment>
<keyword evidence="10" id="KW-1185">Reference proteome</keyword>
<accession>A0A0C3V3H8</accession>
<feature type="region of interest" description="Disordered" evidence="7">
    <location>
        <begin position="62"/>
        <end position="84"/>
    </location>
</feature>
<keyword evidence="3" id="KW-0203">Cytokinin biosynthesis</keyword>
<dbReference type="OrthoDB" id="1738616at2759"/>
<dbReference type="PaxDb" id="3880-AES65918"/>
<organism evidence="8 10">
    <name type="scientific">Medicago truncatula</name>
    <name type="common">Barrel medic</name>
    <name type="synonym">Medicago tribuloides</name>
    <dbReference type="NCBI Taxonomy" id="3880"/>
    <lineage>
        <taxon>Eukaryota</taxon>
        <taxon>Viridiplantae</taxon>
        <taxon>Streptophyta</taxon>
        <taxon>Embryophyta</taxon>
        <taxon>Tracheophyta</taxon>
        <taxon>Spermatophyta</taxon>
        <taxon>Magnoliopsida</taxon>
        <taxon>eudicotyledons</taxon>
        <taxon>Gunneridae</taxon>
        <taxon>Pentapetalae</taxon>
        <taxon>rosids</taxon>
        <taxon>fabids</taxon>
        <taxon>Fabales</taxon>
        <taxon>Fabaceae</taxon>
        <taxon>Papilionoideae</taxon>
        <taxon>50 kb inversion clade</taxon>
        <taxon>NPAAA clade</taxon>
        <taxon>Hologalegina</taxon>
        <taxon>IRL clade</taxon>
        <taxon>Trifolieae</taxon>
        <taxon>Medicago</taxon>
    </lineage>
</organism>
<proteinExistence type="inferred from homology"/>
<dbReference type="GO" id="GO:0005737">
    <property type="term" value="C:cytoplasm"/>
    <property type="evidence" value="ECO:0007669"/>
    <property type="project" value="UniProtKB-SubCell"/>
</dbReference>
<dbReference type="AlphaFoldDB" id="G7ISY8"/>
<sequence length="161" mass="18655">MEPPHHIFLASEEECHSSESGWTMYIGSPINHEDENFDHDYKDNNKVHYYQEIHQTQVDAEIESDDSMASDASSGPSHHHAVNFHHPLGIYEGGYDLRHFKKNVEEGDKVYEYYCFDHQKKGNRKKENQVGEKNGEKKQKTQVQGGGKVKVRKNQRVGTRK</sequence>
<evidence type="ECO:0000256" key="6">
    <source>
        <dbReference type="ARBA" id="ARBA00024199"/>
    </source>
</evidence>
<dbReference type="EMBL" id="CM001218">
    <property type="protein sequence ID" value="AES65918.2"/>
    <property type="molecule type" value="Genomic_DNA"/>
</dbReference>
<evidence type="ECO:0000256" key="2">
    <source>
        <dbReference type="ARBA" id="ARBA00022490"/>
    </source>
</evidence>
<dbReference type="GO" id="GO:0009691">
    <property type="term" value="P:cytokinin biosynthetic process"/>
    <property type="evidence" value="ECO:0007669"/>
    <property type="project" value="UniProtKB-KW"/>
</dbReference>
<name>G7ISY8_MEDTR</name>
<evidence type="ECO:0000256" key="3">
    <source>
        <dbReference type="ARBA" id="ARBA00022712"/>
    </source>
</evidence>
<reference evidence="8 10" key="2">
    <citation type="journal article" date="2014" name="BMC Genomics">
        <title>An improved genome release (version Mt4.0) for the model legume Medicago truncatula.</title>
        <authorList>
            <person name="Tang H."/>
            <person name="Krishnakumar V."/>
            <person name="Bidwell S."/>
            <person name="Rosen B."/>
            <person name="Chan A."/>
            <person name="Zhou S."/>
            <person name="Gentzbittel L."/>
            <person name="Childs K.L."/>
            <person name="Yandell M."/>
            <person name="Gundlach H."/>
            <person name="Mayer K.F."/>
            <person name="Schwartz D.C."/>
            <person name="Town C.D."/>
        </authorList>
    </citation>
    <scope>GENOME REANNOTATION</scope>
    <source>
        <strain evidence="9 10">cv. Jemalong A17</strain>
    </source>
</reference>
<feature type="compositionally biased region" description="Basic and acidic residues" evidence="7">
    <location>
        <begin position="121"/>
        <end position="139"/>
    </location>
</feature>
<evidence type="ECO:0000256" key="1">
    <source>
        <dbReference type="ARBA" id="ARBA00004496"/>
    </source>
</evidence>
<dbReference type="HOGENOM" id="CLU_111434_0_0_1"/>
<dbReference type="EnsemblPlants" id="AES65918">
    <property type="protein sequence ID" value="AES65918"/>
    <property type="gene ID" value="MTR_2g058870"/>
</dbReference>
<evidence type="ECO:0000313" key="8">
    <source>
        <dbReference type="EMBL" id="AES65918.2"/>
    </source>
</evidence>
<evidence type="ECO:0000313" key="10">
    <source>
        <dbReference type="Proteomes" id="UP000002051"/>
    </source>
</evidence>
<dbReference type="eggNOG" id="ENOG502S95J">
    <property type="taxonomic scope" value="Eukaryota"/>
</dbReference>
<dbReference type="PANTHER" id="PTHR33347:SF31">
    <property type="entry name" value="PROTEIN SOB FIVE-LIKE 1"/>
    <property type="match status" value="1"/>
</dbReference>
<feature type="region of interest" description="Disordered" evidence="7">
    <location>
        <begin position="121"/>
        <end position="161"/>
    </location>
</feature>
<dbReference type="GO" id="GO:0009736">
    <property type="term" value="P:cytokinin-activated signaling pathway"/>
    <property type="evidence" value="ECO:0007669"/>
    <property type="project" value="UniProtKB-KW"/>
</dbReference>
<reference evidence="9" key="3">
    <citation type="submission" date="2015-04" db="UniProtKB">
        <authorList>
            <consortium name="EnsemblPlants"/>
        </authorList>
    </citation>
    <scope>IDENTIFICATION</scope>
    <source>
        <strain evidence="9">cv. Jemalong A17</strain>
    </source>
</reference>
<reference evidence="8 10" key="1">
    <citation type="journal article" date="2011" name="Nature">
        <title>The Medicago genome provides insight into the evolution of rhizobial symbioses.</title>
        <authorList>
            <person name="Young N.D."/>
            <person name="Debelle F."/>
            <person name="Oldroyd G.E."/>
            <person name="Geurts R."/>
            <person name="Cannon S.B."/>
            <person name="Udvardi M.K."/>
            <person name="Benedito V.A."/>
            <person name="Mayer K.F."/>
            <person name="Gouzy J."/>
            <person name="Schoof H."/>
            <person name="Van de Peer Y."/>
            <person name="Proost S."/>
            <person name="Cook D.R."/>
            <person name="Meyers B.C."/>
            <person name="Spannagl M."/>
            <person name="Cheung F."/>
            <person name="De Mita S."/>
            <person name="Krishnakumar V."/>
            <person name="Gundlach H."/>
            <person name="Zhou S."/>
            <person name="Mudge J."/>
            <person name="Bharti A.K."/>
            <person name="Murray J.D."/>
            <person name="Naoumkina M.A."/>
            <person name="Rosen B."/>
            <person name="Silverstein K.A."/>
            <person name="Tang H."/>
            <person name="Rombauts S."/>
            <person name="Zhao P.X."/>
            <person name="Zhou P."/>
            <person name="Barbe V."/>
            <person name="Bardou P."/>
            <person name="Bechner M."/>
            <person name="Bellec A."/>
            <person name="Berger A."/>
            <person name="Berges H."/>
            <person name="Bidwell S."/>
            <person name="Bisseling T."/>
            <person name="Choisne N."/>
            <person name="Couloux A."/>
            <person name="Denny R."/>
            <person name="Deshpande S."/>
            <person name="Dai X."/>
            <person name="Doyle J.J."/>
            <person name="Dudez A.M."/>
            <person name="Farmer A.D."/>
            <person name="Fouteau S."/>
            <person name="Franken C."/>
            <person name="Gibelin C."/>
            <person name="Gish J."/>
            <person name="Goldstein S."/>
            <person name="Gonzalez A.J."/>
            <person name="Green P.J."/>
            <person name="Hallab A."/>
            <person name="Hartog M."/>
            <person name="Hua A."/>
            <person name="Humphray S.J."/>
            <person name="Jeong D.H."/>
            <person name="Jing Y."/>
            <person name="Jocker A."/>
            <person name="Kenton S.M."/>
            <person name="Kim D.J."/>
            <person name="Klee K."/>
            <person name="Lai H."/>
            <person name="Lang C."/>
            <person name="Lin S."/>
            <person name="Macmil S.L."/>
            <person name="Magdelenat G."/>
            <person name="Matthews L."/>
            <person name="McCorrison J."/>
            <person name="Monaghan E.L."/>
            <person name="Mun J.H."/>
            <person name="Najar F.Z."/>
            <person name="Nicholson C."/>
            <person name="Noirot C."/>
            <person name="O'Bleness M."/>
            <person name="Paule C.R."/>
            <person name="Poulain J."/>
            <person name="Prion F."/>
            <person name="Qin B."/>
            <person name="Qu C."/>
            <person name="Retzel E.F."/>
            <person name="Riddle C."/>
            <person name="Sallet E."/>
            <person name="Samain S."/>
            <person name="Samson N."/>
            <person name="Sanders I."/>
            <person name="Saurat O."/>
            <person name="Scarpelli C."/>
            <person name="Schiex T."/>
            <person name="Segurens B."/>
            <person name="Severin A.J."/>
            <person name="Sherrier D.J."/>
            <person name="Shi R."/>
            <person name="Sims S."/>
            <person name="Singer S.R."/>
            <person name="Sinharoy S."/>
            <person name="Sterck L."/>
            <person name="Viollet A."/>
            <person name="Wang B.B."/>
            <person name="Wang K."/>
            <person name="Wang M."/>
            <person name="Wang X."/>
            <person name="Warfsmann J."/>
            <person name="Weissenbach J."/>
            <person name="White D.D."/>
            <person name="White J.D."/>
            <person name="Wiley G.B."/>
            <person name="Wincker P."/>
            <person name="Xing Y."/>
            <person name="Yang L."/>
            <person name="Yao Z."/>
            <person name="Ying F."/>
            <person name="Zhai J."/>
            <person name="Zhou L."/>
            <person name="Zuber A."/>
            <person name="Denarie J."/>
            <person name="Dixon R.A."/>
            <person name="May G.D."/>
            <person name="Schwartz D.C."/>
            <person name="Rogers J."/>
            <person name="Quetier F."/>
            <person name="Town C.D."/>
            <person name="Roe B.A."/>
        </authorList>
    </citation>
    <scope>NUCLEOTIDE SEQUENCE [LARGE SCALE GENOMIC DNA]</scope>
    <source>
        <strain evidence="8">A17</strain>
        <strain evidence="9 10">cv. Jemalong A17</strain>
    </source>
</reference>
<dbReference type="Proteomes" id="UP000002051">
    <property type="component" value="Chromosome 2"/>
</dbReference>
<evidence type="ECO:0000256" key="4">
    <source>
        <dbReference type="ARBA" id="ARBA00022864"/>
    </source>
</evidence>
<keyword evidence="4" id="KW-0932">Cytokinin signaling pathway</keyword>
<evidence type="ECO:0000256" key="5">
    <source>
        <dbReference type="ARBA" id="ARBA00023242"/>
    </source>
</evidence>
<keyword evidence="2" id="KW-0963">Cytoplasm</keyword>
<evidence type="ECO:0000313" key="9">
    <source>
        <dbReference type="EnsemblPlants" id="AES65918"/>
    </source>
</evidence>
<evidence type="ECO:0000256" key="7">
    <source>
        <dbReference type="SAM" id="MobiDB-lite"/>
    </source>
</evidence>
<dbReference type="PANTHER" id="PTHR33347">
    <property type="entry name" value="OSJNBA0091C07.3 PROTEIN"/>
    <property type="match status" value="1"/>
</dbReference>
<feature type="compositionally biased region" description="Basic residues" evidence="7">
    <location>
        <begin position="149"/>
        <end position="161"/>
    </location>
</feature>
<accession>G7ISY8</accession>
<keyword evidence="5" id="KW-0539">Nucleus</keyword>
<comment type="subcellular location">
    <subcellularLocation>
        <location evidence="1">Cytoplasm</location>
    </subcellularLocation>
</comment>
<protein>
    <submittedName>
        <fullName evidence="8 9">Uncharacterized protein</fullName>
    </submittedName>
</protein>
<dbReference type="InterPro" id="IPR044670">
    <property type="entry name" value="SOFL"/>
</dbReference>
<gene>
    <name evidence="8" type="ordered locus">MTR_2g058870</name>
</gene>